<gene>
    <name evidence="1" type="ORF">ACFFH7_01685</name>
</gene>
<dbReference type="Proteomes" id="UP001589810">
    <property type="component" value="Unassembled WGS sequence"/>
</dbReference>
<name>A0ABV6MIR4_9PSEU</name>
<keyword evidence="2" id="KW-1185">Reference proteome</keyword>
<accession>A0ABV6MIR4</accession>
<dbReference type="RefSeq" id="WP_273938933.1">
    <property type="nucleotide sequence ID" value="NZ_CP097263.1"/>
</dbReference>
<sequence>MIDMQVRRELCGEVVARAAAGIAWDTTLGDLDRATFPLVGALIPYGDTVFNHLQAAELLLELDRLPAHHGGAWVDEARALCDLVLRKAHHYLVFVGD</sequence>
<evidence type="ECO:0000313" key="2">
    <source>
        <dbReference type="Proteomes" id="UP001589810"/>
    </source>
</evidence>
<comment type="caution">
    <text evidence="1">The sequence shown here is derived from an EMBL/GenBank/DDBJ whole genome shotgun (WGS) entry which is preliminary data.</text>
</comment>
<protein>
    <submittedName>
        <fullName evidence="1">Uncharacterized protein</fullName>
    </submittedName>
</protein>
<reference evidence="1 2" key="1">
    <citation type="submission" date="2024-09" db="EMBL/GenBank/DDBJ databases">
        <authorList>
            <person name="Sun Q."/>
            <person name="Mori K."/>
        </authorList>
    </citation>
    <scope>NUCLEOTIDE SEQUENCE [LARGE SCALE GENOMIC DNA]</scope>
    <source>
        <strain evidence="1 2">TBRC 1432</strain>
    </source>
</reference>
<proteinExistence type="predicted"/>
<organism evidence="1 2">
    <name type="scientific">Kutzneria chonburiensis</name>
    <dbReference type="NCBI Taxonomy" id="1483604"/>
    <lineage>
        <taxon>Bacteria</taxon>
        <taxon>Bacillati</taxon>
        <taxon>Actinomycetota</taxon>
        <taxon>Actinomycetes</taxon>
        <taxon>Pseudonocardiales</taxon>
        <taxon>Pseudonocardiaceae</taxon>
        <taxon>Kutzneria</taxon>
    </lineage>
</organism>
<dbReference type="EMBL" id="JBHLUD010000001">
    <property type="protein sequence ID" value="MFC0540169.1"/>
    <property type="molecule type" value="Genomic_DNA"/>
</dbReference>
<evidence type="ECO:0000313" key="1">
    <source>
        <dbReference type="EMBL" id="MFC0540169.1"/>
    </source>
</evidence>